<evidence type="ECO:0000256" key="1">
    <source>
        <dbReference type="ARBA" id="ARBA00024204"/>
    </source>
</evidence>
<dbReference type="AlphaFoldDB" id="A0A8H3UMN3"/>
<proteinExistence type="inferred from homology"/>
<organism evidence="2 3">
    <name type="scientific">Venturia inaequalis</name>
    <name type="common">Apple scab fungus</name>
    <dbReference type="NCBI Taxonomy" id="5025"/>
    <lineage>
        <taxon>Eukaryota</taxon>
        <taxon>Fungi</taxon>
        <taxon>Dikarya</taxon>
        <taxon>Ascomycota</taxon>
        <taxon>Pezizomycotina</taxon>
        <taxon>Dothideomycetes</taxon>
        <taxon>Pleosporomycetidae</taxon>
        <taxon>Venturiales</taxon>
        <taxon>Venturiaceae</taxon>
        <taxon>Venturia</taxon>
    </lineage>
</organism>
<name>A0A8H3UMN3_VENIN</name>
<accession>A0A8H3UMN3</accession>
<dbReference type="GO" id="GO:0005758">
    <property type="term" value="C:mitochondrial intermembrane space"/>
    <property type="evidence" value="ECO:0007669"/>
    <property type="project" value="InterPro"/>
</dbReference>
<dbReference type="Proteomes" id="UP000447873">
    <property type="component" value="Unassembled WGS sequence"/>
</dbReference>
<dbReference type="PANTHER" id="PTHR31905:SF2">
    <property type="entry name" value="PROTEIN MIX23"/>
    <property type="match status" value="1"/>
</dbReference>
<dbReference type="PANTHER" id="PTHR31905">
    <property type="entry name" value="COILED-COIL DOMAIN-CONTAINING PROTEIN 58"/>
    <property type="match status" value="1"/>
</dbReference>
<dbReference type="InterPro" id="IPR016805">
    <property type="entry name" value="MIX23_fungal"/>
</dbReference>
<evidence type="ECO:0000313" key="3">
    <source>
        <dbReference type="Proteomes" id="UP000447873"/>
    </source>
</evidence>
<evidence type="ECO:0008006" key="4">
    <source>
        <dbReference type="Google" id="ProtNLM"/>
    </source>
</evidence>
<dbReference type="InterPro" id="IPR019171">
    <property type="entry name" value="MIX23"/>
</dbReference>
<comment type="similarity">
    <text evidence="1">Belongs to the MIX23 family.</text>
</comment>
<dbReference type="PIRSF" id="PIRSF022603">
    <property type="entry name" value="UCP022603"/>
    <property type="match status" value="1"/>
</dbReference>
<dbReference type="EMBL" id="WNWS01000256">
    <property type="protein sequence ID" value="KAE9972920.1"/>
    <property type="molecule type" value="Genomic_DNA"/>
</dbReference>
<reference evidence="2 3" key="1">
    <citation type="submission" date="2018-12" db="EMBL/GenBank/DDBJ databases">
        <title>Venturia inaequalis Genome Resource.</title>
        <authorList>
            <person name="Lichtner F.J."/>
        </authorList>
    </citation>
    <scope>NUCLEOTIDE SEQUENCE [LARGE SCALE GENOMIC DNA]</scope>
    <source>
        <strain evidence="2 3">120213</strain>
    </source>
</reference>
<dbReference type="Pfam" id="PF09774">
    <property type="entry name" value="MIX23"/>
    <property type="match status" value="1"/>
</dbReference>
<gene>
    <name evidence="2" type="ORF">EG328_004688</name>
</gene>
<evidence type="ECO:0000313" key="2">
    <source>
        <dbReference type="EMBL" id="KAE9972920.1"/>
    </source>
</evidence>
<comment type="caution">
    <text evidence="2">The sequence shown here is derived from an EMBL/GenBank/DDBJ whole genome shotgun (WGS) entry which is preliminary data.</text>
</comment>
<protein>
    <recommendedName>
        <fullName evidence="4">Caffeine-induced death protein Cid2</fullName>
    </recommendedName>
</protein>
<sequence>MPQSRAYDPPALTPQFCFNQTALRDFLRLSRSTTDDSITSNLNSLLTPSRTPWDLTSVSTTRSIIPPGSKRPIDPQSCQSFKDGVLFPSWQARSDVLNYCASVATSPDPSDPENILRQVESATAREKTIDARLDPYGSRYIPREARTEALAGLVRSERMVEDIVRGRTWSLVSERCSAGENTWQDALDDWRKRKEAQANPGTADAVR</sequence>